<feature type="transmembrane region" description="Helical" evidence="2">
    <location>
        <begin position="6"/>
        <end position="36"/>
    </location>
</feature>
<dbReference type="AlphaFoldDB" id="B1KE01"/>
<evidence type="ECO:0000256" key="1">
    <source>
        <dbReference type="SAM" id="MobiDB-lite"/>
    </source>
</evidence>
<dbReference type="STRING" id="392500.Swoo_3744"/>
<keyword evidence="2" id="KW-0472">Membrane</keyword>
<evidence type="ECO:0000313" key="4">
    <source>
        <dbReference type="Proteomes" id="UP000002168"/>
    </source>
</evidence>
<dbReference type="EMBL" id="CP000961">
    <property type="protein sequence ID" value="ACA88003.1"/>
    <property type="molecule type" value="Genomic_DNA"/>
</dbReference>
<sequence length="89" mass="8709">MQLFIGLVLCIIGIFSLIKLHIFVGIIFLFLGAGVLQGLRSGKSFDLTTRTAHKRGGTSYGDSGLGGGDGGFGGGSGDGGGSCGGGGGD</sequence>
<keyword evidence="2" id="KW-0812">Transmembrane</keyword>
<dbReference type="KEGG" id="swd:Swoo_3744"/>
<evidence type="ECO:0000256" key="2">
    <source>
        <dbReference type="SAM" id="Phobius"/>
    </source>
</evidence>
<name>B1KE01_SHEWM</name>
<evidence type="ECO:0000313" key="3">
    <source>
        <dbReference type="EMBL" id="ACA88003.1"/>
    </source>
</evidence>
<reference evidence="3 4" key="1">
    <citation type="submission" date="2008-02" db="EMBL/GenBank/DDBJ databases">
        <title>Complete sequence of Shewanella woodyi ATCC 51908.</title>
        <authorList>
            <consortium name="US DOE Joint Genome Institute"/>
            <person name="Copeland A."/>
            <person name="Lucas S."/>
            <person name="Lapidus A."/>
            <person name="Glavina del Rio T."/>
            <person name="Dalin E."/>
            <person name="Tice H."/>
            <person name="Bruce D."/>
            <person name="Goodwin L."/>
            <person name="Pitluck S."/>
            <person name="Sims D."/>
            <person name="Brettin T."/>
            <person name="Detter J.C."/>
            <person name="Han C."/>
            <person name="Kuske C.R."/>
            <person name="Schmutz J."/>
            <person name="Larimer F."/>
            <person name="Land M."/>
            <person name="Hauser L."/>
            <person name="Kyrpides N."/>
            <person name="Lykidis A."/>
            <person name="Zhao J.-S."/>
            <person name="Richardson P."/>
        </authorList>
    </citation>
    <scope>NUCLEOTIDE SEQUENCE [LARGE SCALE GENOMIC DNA]</scope>
    <source>
        <strain evidence="4">ATCC 51908 / MS32</strain>
    </source>
</reference>
<protein>
    <submittedName>
        <fullName evidence="3">Uncharacterized protein</fullName>
    </submittedName>
</protein>
<organism evidence="3 4">
    <name type="scientific">Shewanella woodyi (strain ATCC 51908 / MS32)</name>
    <dbReference type="NCBI Taxonomy" id="392500"/>
    <lineage>
        <taxon>Bacteria</taxon>
        <taxon>Pseudomonadati</taxon>
        <taxon>Pseudomonadota</taxon>
        <taxon>Gammaproteobacteria</taxon>
        <taxon>Alteromonadales</taxon>
        <taxon>Shewanellaceae</taxon>
        <taxon>Shewanella</taxon>
    </lineage>
</organism>
<keyword evidence="2" id="KW-1133">Transmembrane helix</keyword>
<feature type="compositionally biased region" description="Gly residues" evidence="1">
    <location>
        <begin position="63"/>
        <end position="89"/>
    </location>
</feature>
<proteinExistence type="predicted"/>
<gene>
    <name evidence="3" type="ordered locus">Swoo_3744</name>
</gene>
<dbReference type="Proteomes" id="UP000002168">
    <property type="component" value="Chromosome"/>
</dbReference>
<dbReference type="HOGENOM" id="CLU_2452946_0_0_6"/>
<accession>B1KE01</accession>
<dbReference type="RefSeq" id="WP_012326335.1">
    <property type="nucleotide sequence ID" value="NC_010506.1"/>
</dbReference>
<feature type="region of interest" description="Disordered" evidence="1">
    <location>
        <begin position="53"/>
        <end position="89"/>
    </location>
</feature>
<keyword evidence="4" id="KW-1185">Reference proteome</keyword>